<dbReference type="AlphaFoldDB" id="A0A4V3W8Z6"/>
<comment type="caution">
    <text evidence="2">The sequence shown here is derived from an EMBL/GenBank/DDBJ whole genome shotgun (WGS) entry which is preliminary data.</text>
</comment>
<accession>A0A4V3W8Z6</accession>
<evidence type="ECO:0000259" key="1">
    <source>
        <dbReference type="Pfam" id="PF20041"/>
    </source>
</evidence>
<evidence type="ECO:0000313" key="2">
    <source>
        <dbReference type="EMBL" id="THF53146.1"/>
    </source>
</evidence>
<dbReference type="Pfam" id="PF20041">
    <property type="entry name" value="DUF6443"/>
    <property type="match status" value="1"/>
</dbReference>
<keyword evidence="3" id="KW-1185">Reference proteome</keyword>
<reference evidence="2 3" key="1">
    <citation type="submission" date="2019-04" db="EMBL/GenBank/DDBJ databases">
        <title>Flavobacterium sp. nov. isolated from construction timber.</title>
        <authorList>
            <person name="Lin S.-Y."/>
            <person name="Chang C.-T."/>
            <person name="Young C.-C."/>
        </authorList>
    </citation>
    <scope>NUCLEOTIDE SEQUENCE [LARGE SCALE GENOMIC DNA]</scope>
    <source>
        <strain evidence="2 3">CC-CTC003</strain>
    </source>
</reference>
<proteinExistence type="predicted"/>
<dbReference type="InterPro" id="IPR022385">
    <property type="entry name" value="Rhs_assc_core"/>
</dbReference>
<dbReference type="OrthoDB" id="2972467at2"/>
<dbReference type="InterPro" id="IPR045619">
    <property type="entry name" value="DUF6443"/>
</dbReference>
<feature type="domain" description="DUF6443" evidence="1">
    <location>
        <begin position="45"/>
        <end position="169"/>
    </location>
</feature>
<evidence type="ECO:0000313" key="3">
    <source>
        <dbReference type="Proteomes" id="UP000307507"/>
    </source>
</evidence>
<name>A0A4V3W8Z6_9FLAO</name>
<dbReference type="Proteomes" id="UP000307507">
    <property type="component" value="Unassembled WGS sequence"/>
</dbReference>
<dbReference type="NCBIfam" id="TIGR03696">
    <property type="entry name" value="Rhs_assc_core"/>
    <property type="match status" value="1"/>
</dbReference>
<organism evidence="2 3">
    <name type="scientific">Flavobacterium supellecticarium</name>
    <dbReference type="NCBI Taxonomy" id="2565924"/>
    <lineage>
        <taxon>Bacteria</taxon>
        <taxon>Pseudomonadati</taxon>
        <taxon>Bacteroidota</taxon>
        <taxon>Flavobacteriia</taxon>
        <taxon>Flavobacteriales</taxon>
        <taxon>Flavobacteriaceae</taxon>
        <taxon>Flavobacterium</taxon>
    </lineage>
</organism>
<sequence length="1220" mass="137049">MTEISSRSMIPIIEPTKTSSMKKLLIALLCAPIWMVAQTNSQNWTKKTTYRDANSGRPVSTVTYYDGLGRPVQQNINKQSGNGKDLITHIEYDKGRQLKEYLPYPATSNDMSYQAGAQSATLSYSQYSGQYPFSEKIVELSPLARILKQGAPGVDWQVNPNANTDHTIKMDYQTNGANEVKNYFALTNWDNTNGVYAIQLQDKGYYSANSLYKTVIKDENWTSGTNNTTEEFTDKNGLVVLKRSYNDGAHDTYYVYDIYGNQTYVLPPLVTNPTAQLDDLCYQYKYDSRNRMVEKKLPGKQWEFIVYDKIDRVVATGPALSPFGSPQTGYLITKYDALDRTLYTGWLQTNSTRATLQGQYNAAATIVSEERTKVGVTETVDNIAISYTNRVLPTSGMKLLTVNYYDDYRYINAITPPSLIEDQTVATSVTGQVTGSWVRVLTTAEETLNEQSYTLYDPKYRPISVCTANHLSGYTRVDSKLDFSGKMLYSQTFHKLLSNSASELNVVDSYIYTEEDRLLLHKHKINDEAEQLLTKNTYDELGQLVSKNVGGSDITGAVGLQKVDYRYNIRGWMTDINNDAPIGSAEFQLGNGDLFGFKINYNQVTEVETARIIYSGSSVNGEVKPLYNGNIAETFWLSFSDNQIRKYGYRYDALNRLRKAYYQKPLSTVPISNSYNEEAKYDKNGNITSLKRNGNLDNPLFPIEIDDLTYTYNGNKLLRVDDATNNPEGFKDNGYGNTYDDYTYDVWGNMTKNLNKGISNIIYNHLNLPTEILFNDGNKITYLYNAEGVKLQKRVITSESNIVTDYQKGFYYVDQTLKFFPHAEGYVNVTEGKFLNYVFNYVDHLGNIRSSWTWDDKVGIVQAITENHFYPFGERHKSYNNQSYVFIPSESGPSYYSAELIEEGTRTPTNFYMYKYNGKELQNEFGLSITAMDFRQYDNTLGRFNSQDLLSESFPDSSPYSFSFSNPVALSDPSGLCPECPDKNNAKNGDTYLSTGGGNYSFNNGNWTRNDGDLNEIVISVNKPETSTRKYGGDGSGSALDISARIADGINQFNPIAGLWDVLSYTFTGKDRFGNKMSTLEASVTAVSIVPALKGVAQITKSGATGVVKTGSRVFEVGSYNKLRGVEVGLDAHHAGQKALMSKFVPGYNPSTAPSILVPKLGHTQGVGVLSRNMSGFSNARQVLARDIFELRRVYPSIPYTSLKELIQMNKTMYPHAFIK</sequence>
<dbReference type="Gene3D" id="2.180.10.10">
    <property type="entry name" value="RHS repeat-associated core"/>
    <property type="match status" value="1"/>
</dbReference>
<dbReference type="EMBL" id="SSNZ01000001">
    <property type="protein sequence ID" value="THF53146.1"/>
    <property type="molecule type" value="Genomic_DNA"/>
</dbReference>
<gene>
    <name evidence="2" type="ORF">E6C50_02780</name>
</gene>
<protein>
    <submittedName>
        <fullName evidence="2">Type IV secretion protein Rhs</fullName>
    </submittedName>
</protein>